<protein>
    <submittedName>
        <fullName evidence="4">Outer membrane protein</fullName>
    </submittedName>
</protein>
<dbReference type="eggNOG" id="COG2825">
    <property type="taxonomic scope" value="Bacteria"/>
</dbReference>
<dbReference type="HOGENOM" id="CLU_053320_0_1_10"/>
<sequence length="193" mass="22681" precursor="true">MMKISLKKNITFVFSTLFFVGIMALSTLNTVSAQRFGYIDSQKILERLPEYSQANTELEEMTKQWKAELAKKAQEILDNRTKLEAERVLLTEEMYAEKQKEIQQQESDLITYRESIFGANGMLFKKRRELIRPIQDKIMEAVRIVSLQKKLHFMFDKASDLHMLFYDETYNFTDFVLEELGIQDPNISIDKKG</sequence>
<dbReference type="InterPro" id="IPR005632">
    <property type="entry name" value="Chaperone_Skp"/>
</dbReference>
<name>I4AJ33_BERLS</name>
<evidence type="ECO:0000256" key="3">
    <source>
        <dbReference type="SAM" id="Coils"/>
    </source>
</evidence>
<proteinExistence type="inferred from homology"/>
<evidence type="ECO:0000256" key="2">
    <source>
        <dbReference type="ARBA" id="ARBA00022729"/>
    </source>
</evidence>
<dbReference type="GO" id="GO:0005829">
    <property type="term" value="C:cytosol"/>
    <property type="evidence" value="ECO:0007669"/>
    <property type="project" value="TreeGrafter"/>
</dbReference>
<feature type="coiled-coil region" evidence="3">
    <location>
        <begin position="55"/>
        <end position="115"/>
    </location>
</feature>
<dbReference type="RefSeq" id="WP_014797425.1">
    <property type="nucleotide sequence ID" value="NC_018018.1"/>
</dbReference>
<dbReference type="AlphaFoldDB" id="I4AJ33"/>
<keyword evidence="5" id="KW-1185">Reference proteome</keyword>
<dbReference type="SUPFAM" id="SSF111384">
    <property type="entry name" value="OmpH-like"/>
    <property type="match status" value="1"/>
</dbReference>
<dbReference type="PANTHER" id="PTHR35089">
    <property type="entry name" value="CHAPERONE PROTEIN SKP"/>
    <property type="match status" value="1"/>
</dbReference>
<reference evidence="5" key="1">
    <citation type="submission" date="2012-06" db="EMBL/GenBank/DDBJ databases">
        <title>The complete genome of Flexibacter litoralis DSM 6794.</title>
        <authorList>
            <person name="Lucas S."/>
            <person name="Copeland A."/>
            <person name="Lapidus A."/>
            <person name="Glavina del Rio T."/>
            <person name="Dalin E."/>
            <person name="Tice H."/>
            <person name="Bruce D."/>
            <person name="Goodwin L."/>
            <person name="Pitluck S."/>
            <person name="Peters L."/>
            <person name="Ovchinnikova G."/>
            <person name="Lu M."/>
            <person name="Kyrpides N."/>
            <person name="Mavromatis K."/>
            <person name="Ivanova N."/>
            <person name="Brettin T."/>
            <person name="Detter J.C."/>
            <person name="Han C."/>
            <person name="Larimer F."/>
            <person name="Land M."/>
            <person name="Hauser L."/>
            <person name="Markowitz V."/>
            <person name="Cheng J.-F."/>
            <person name="Hugenholtz P."/>
            <person name="Woyke T."/>
            <person name="Wu D."/>
            <person name="Spring S."/>
            <person name="Lang E."/>
            <person name="Kopitz M."/>
            <person name="Brambilla E."/>
            <person name="Klenk H.-P."/>
            <person name="Eisen J.A."/>
        </authorList>
    </citation>
    <scope>NUCLEOTIDE SEQUENCE [LARGE SCALE GENOMIC DNA]</scope>
    <source>
        <strain evidence="5">ATCC 23117 / DSM 6794 / NBRC 15988 / NCIMB 1366 / Sio-4</strain>
    </source>
</reference>
<dbReference type="OrthoDB" id="9788552at2"/>
<evidence type="ECO:0000256" key="1">
    <source>
        <dbReference type="ARBA" id="ARBA00009091"/>
    </source>
</evidence>
<dbReference type="InterPro" id="IPR024930">
    <property type="entry name" value="Skp_dom_sf"/>
</dbReference>
<dbReference type="Proteomes" id="UP000006054">
    <property type="component" value="Chromosome"/>
</dbReference>
<dbReference type="KEGG" id="fli:Fleli_1547"/>
<comment type="similarity">
    <text evidence="1">Belongs to the Skp family.</text>
</comment>
<dbReference type="GO" id="GO:0051082">
    <property type="term" value="F:unfolded protein binding"/>
    <property type="evidence" value="ECO:0007669"/>
    <property type="project" value="InterPro"/>
</dbReference>
<evidence type="ECO:0000313" key="5">
    <source>
        <dbReference type="Proteomes" id="UP000006054"/>
    </source>
</evidence>
<dbReference type="GO" id="GO:0050821">
    <property type="term" value="P:protein stabilization"/>
    <property type="evidence" value="ECO:0007669"/>
    <property type="project" value="TreeGrafter"/>
</dbReference>
<dbReference type="STRING" id="880071.Fleli_1547"/>
<dbReference type="SMART" id="SM00935">
    <property type="entry name" value="OmpH"/>
    <property type="match status" value="1"/>
</dbReference>
<gene>
    <name evidence="4" type="ordered locus">Fleli_1547</name>
</gene>
<dbReference type="EMBL" id="CP003345">
    <property type="protein sequence ID" value="AFM03968.1"/>
    <property type="molecule type" value="Genomic_DNA"/>
</dbReference>
<dbReference type="Pfam" id="PF03938">
    <property type="entry name" value="OmpH"/>
    <property type="match status" value="1"/>
</dbReference>
<dbReference type="PANTHER" id="PTHR35089:SF1">
    <property type="entry name" value="CHAPERONE PROTEIN SKP"/>
    <property type="match status" value="1"/>
</dbReference>
<evidence type="ECO:0000313" key="4">
    <source>
        <dbReference type="EMBL" id="AFM03968.1"/>
    </source>
</evidence>
<accession>I4AJ33</accession>
<dbReference type="Gene3D" id="3.30.910.20">
    <property type="entry name" value="Skp domain"/>
    <property type="match status" value="1"/>
</dbReference>
<keyword evidence="3" id="KW-0175">Coiled coil</keyword>
<keyword evidence="2" id="KW-0732">Signal</keyword>
<organism evidence="4 5">
    <name type="scientific">Bernardetia litoralis (strain ATCC 23117 / DSM 6794 / NBRC 15988 / NCIMB 1366 / Fx l1 / Sio-4)</name>
    <name type="common">Flexibacter litoralis</name>
    <dbReference type="NCBI Taxonomy" id="880071"/>
    <lineage>
        <taxon>Bacteria</taxon>
        <taxon>Pseudomonadati</taxon>
        <taxon>Bacteroidota</taxon>
        <taxon>Cytophagia</taxon>
        <taxon>Cytophagales</taxon>
        <taxon>Bernardetiaceae</taxon>
        <taxon>Bernardetia</taxon>
    </lineage>
</organism>